<evidence type="ECO:0000313" key="2">
    <source>
        <dbReference type="Proteomes" id="UP001153332"/>
    </source>
</evidence>
<gene>
    <name evidence="1" type="ORF">O1611_g671</name>
</gene>
<dbReference type="Proteomes" id="UP001153332">
    <property type="component" value="Unassembled WGS sequence"/>
</dbReference>
<evidence type="ECO:0000313" key="1">
    <source>
        <dbReference type="EMBL" id="KAJ8132959.1"/>
    </source>
</evidence>
<proteinExistence type="predicted"/>
<sequence length="621" mass="69076">MSAYEHQPLALPNSTRVVIVEPSNSLEAPIECSLEEVDLDGIASPSGYEALSYVWGERVGTIPIICHGKPLLVTPNCHHALIHLRLSSERRRMFIDAICIDQRSGESSQRERENQVASMGQVYEKALRVVIWLGTPHPATKRLFKILRMVQLAHDWQDHSTKLEEAFLHLIRNPWFSRVVPSEISLSLPLISLNCWTLQEQLLADQMNCVAVCGEHRVEYEAIERGITPLFKIWQGPKALPDLSPDERQLALRGLLDPIGTWLLIQDLDSMVPHDKIFALYGIFTRYGLNLPRPDYSKPVSEIFEAATVGILQQTNSLGILTLCTREACVTEGLPSWVPDWAIKSSPNQDTIKDKFLVDREYAATRCTGVVSSKAIGGGKLVVRGIIVGRISFLSVSPTIASDGEHLSKAPYGGFSKACQAWCQRVALSSTYCTGCPTLEAVKRTLLLTPDRHKDIPVLKESRKDAFESFSECFDLMLYPNCRIHDPEVVKARLVEHMASCMNVASEIDGAAEPIINDLGTVLISYMLYVGERKEPLNPVLCIRWANYALMILDTGHIARGARVCKEGDVVALLAGYEVPVALRSDGNGHYKFVAPLYVDGIMHGEAWPENESTLEEITLV</sequence>
<organism evidence="1 2">
    <name type="scientific">Lasiodiplodia mahajangana</name>
    <dbReference type="NCBI Taxonomy" id="1108764"/>
    <lineage>
        <taxon>Eukaryota</taxon>
        <taxon>Fungi</taxon>
        <taxon>Dikarya</taxon>
        <taxon>Ascomycota</taxon>
        <taxon>Pezizomycotina</taxon>
        <taxon>Dothideomycetes</taxon>
        <taxon>Dothideomycetes incertae sedis</taxon>
        <taxon>Botryosphaeriales</taxon>
        <taxon>Botryosphaeriaceae</taxon>
        <taxon>Lasiodiplodia</taxon>
    </lineage>
</organism>
<protein>
    <submittedName>
        <fullName evidence="1">Uncharacterized protein</fullName>
    </submittedName>
</protein>
<name>A0ACC2JZV1_9PEZI</name>
<keyword evidence="2" id="KW-1185">Reference proteome</keyword>
<accession>A0ACC2JZV1</accession>
<reference evidence="1" key="1">
    <citation type="submission" date="2022-12" db="EMBL/GenBank/DDBJ databases">
        <title>Genome Sequence of Lasiodiplodia mahajangana.</title>
        <authorList>
            <person name="Buettner E."/>
        </authorList>
    </citation>
    <scope>NUCLEOTIDE SEQUENCE</scope>
    <source>
        <strain evidence="1">VT137</strain>
    </source>
</reference>
<dbReference type="EMBL" id="JAPUUL010000063">
    <property type="protein sequence ID" value="KAJ8132959.1"/>
    <property type="molecule type" value="Genomic_DNA"/>
</dbReference>
<comment type="caution">
    <text evidence="1">The sequence shown here is derived from an EMBL/GenBank/DDBJ whole genome shotgun (WGS) entry which is preliminary data.</text>
</comment>